<sequence length="327" mass="38420">MNDIEFHLDNFMLHCDSKNLSRKTLNSYEQTLRLFQFYLENEQKITKVKDIKSGHIRQYVKYLRERGKYTVVSNGSSKINHPDRKTDLGSDISDTTIANYLRNIKVFINFLYKERELVSNPVENIQNIKPQRKQKSLLKPEELKQLLSSMDITRFHERRLWTQVRLCLDTGIRATESCEILPNDLDLKYNSLLIRNPKNHKERFVYFSSKMSVDLKRWLHYRDRFSDSVYLFPTTRGTKQDVRNFERSLKKAGEKVGGNVHPHQLRNTFAKYYLTGVNGSGQGDFATLSRILGHSSSEVTARAYLDFTNDEIRKNYQRHSPLNNLGL</sequence>
<evidence type="ECO:0000313" key="9">
    <source>
        <dbReference type="Proteomes" id="UP001084197"/>
    </source>
</evidence>
<accession>A0A9J6RG21</accession>
<dbReference type="InterPro" id="IPR002104">
    <property type="entry name" value="Integrase_catalytic"/>
</dbReference>
<dbReference type="InterPro" id="IPR010998">
    <property type="entry name" value="Integrase_recombinase_N"/>
</dbReference>
<evidence type="ECO:0000256" key="4">
    <source>
        <dbReference type="ARBA" id="ARBA00023172"/>
    </source>
</evidence>
<keyword evidence="4" id="KW-0233">DNA recombination</keyword>
<name>A0A9J6RG21_9BACI</name>
<dbReference type="Pfam" id="PF02899">
    <property type="entry name" value="Phage_int_SAM_1"/>
    <property type="match status" value="1"/>
</dbReference>
<dbReference type="PANTHER" id="PTHR30349:SF41">
    <property type="entry name" value="INTEGRASE_RECOMBINASE PROTEIN MJ0367-RELATED"/>
    <property type="match status" value="1"/>
</dbReference>
<dbReference type="Proteomes" id="UP001084197">
    <property type="component" value="Unassembled WGS sequence"/>
</dbReference>
<feature type="domain" description="Tyr recombinase" evidence="6">
    <location>
        <begin position="133"/>
        <end position="317"/>
    </location>
</feature>
<keyword evidence="9" id="KW-1185">Reference proteome</keyword>
<comment type="similarity">
    <text evidence="1">Belongs to the 'phage' integrase family.</text>
</comment>
<dbReference type="SUPFAM" id="SSF56349">
    <property type="entry name" value="DNA breaking-rejoining enzymes"/>
    <property type="match status" value="1"/>
</dbReference>
<keyword evidence="3 5" id="KW-0238">DNA-binding</keyword>
<dbReference type="PROSITE" id="PS51900">
    <property type="entry name" value="CB"/>
    <property type="match status" value="1"/>
</dbReference>
<dbReference type="Gene3D" id="1.10.150.130">
    <property type="match status" value="1"/>
</dbReference>
<evidence type="ECO:0000256" key="2">
    <source>
        <dbReference type="ARBA" id="ARBA00022908"/>
    </source>
</evidence>
<evidence type="ECO:0000259" key="6">
    <source>
        <dbReference type="PROSITE" id="PS51898"/>
    </source>
</evidence>
<comment type="caution">
    <text evidence="8">The sequence shown here is derived from an EMBL/GenBank/DDBJ whole genome shotgun (WGS) entry which is preliminary data.</text>
</comment>
<proteinExistence type="inferred from homology"/>
<dbReference type="Pfam" id="PF00589">
    <property type="entry name" value="Phage_integrase"/>
    <property type="match status" value="1"/>
</dbReference>
<dbReference type="GO" id="GO:0006310">
    <property type="term" value="P:DNA recombination"/>
    <property type="evidence" value="ECO:0007669"/>
    <property type="project" value="UniProtKB-KW"/>
</dbReference>
<evidence type="ECO:0000256" key="3">
    <source>
        <dbReference type="ARBA" id="ARBA00023125"/>
    </source>
</evidence>
<dbReference type="PANTHER" id="PTHR30349">
    <property type="entry name" value="PHAGE INTEGRASE-RELATED"/>
    <property type="match status" value="1"/>
</dbReference>
<evidence type="ECO:0000256" key="5">
    <source>
        <dbReference type="PROSITE-ProRule" id="PRU01248"/>
    </source>
</evidence>
<dbReference type="RefSeq" id="WP_268780872.1">
    <property type="nucleotide sequence ID" value="NZ_JAPRAT010000027.1"/>
</dbReference>
<feature type="domain" description="Core-binding (CB)" evidence="7">
    <location>
        <begin position="2"/>
        <end position="112"/>
    </location>
</feature>
<dbReference type="PROSITE" id="PS51898">
    <property type="entry name" value="TYR_RECOMBINASE"/>
    <property type="match status" value="1"/>
</dbReference>
<dbReference type="InterPro" id="IPR011010">
    <property type="entry name" value="DNA_brk_join_enz"/>
</dbReference>
<dbReference type="InterPro" id="IPR013762">
    <property type="entry name" value="Integrase-like_cat_sf"/>
</dbReference>
<dbReference type="InterPro" id="IPR050090">
    <property type="entry name" value="Tyrosine_recombinase_XerCD"/>
</dbReference>
<dbReference type="GO" id="GO:0003677">
    <property type="term" value="F:DNA binding"/>
    <property type="evidence" value="ECO:0007669"/>
    <property type="project" value="UniProtKB-UniRule"/>
</dbReference>
<dbReference type="EMBL" id="JAPRAT010000027">
    <property type="protein sequence ID" value="MCZ0704105.1"/>
    <property type="molecule type" value="Genomic_DNA"/>
</dbReference>
<dbReference type="GO" id="GO:0015074">
    <property type="term" value="P:DNA integration"/>
    <property type="evidence" value="ECO:0007669"/>
    <property type="project" value="InterPro"/>
</dbReference>
<evidence type="ECO:0000259" key="7">
    <source>
        <dbReference type="PROSITE" id="PS51900"/>
    </source>
</evidence>
<dbReference type="Gene3D" id="1.10.443.10">
    <property type="entry name" value="Intergrase catalytic core"/>
    <property type="match status" value="1"/>
</dbReference>
<keyword evidence="2" id="KW-0229">DNA integration</keyword>
<reference evidence="8" key="1">
    <citation type="submission" date="2022-11" db="EMBL/GenBank/DDBJ databases">
        <title>WGS of Natronobacillus azotifigens 24KS-1, an anaerobic diazotrophic haloalkaliphile from soda-rich habitats.</title>
        <authorList>
            <person name="Sorokin D.Y."/>
            <person name="Merkel A.Y."/>
        </authorList>
    </citation>
    <scope>NUCLEOTIDE SEQUENCE</scope>
    <source>
        <strain evidence="8">24KS-1</strain>
    </source>
</reference>
<organism evidence="8 9">
    <name type="scientific">Natronobacillus azotifigens</name>
    <dbReference type="NCBI Taxonomy" id="472978"/>
    <lineage>
        <taxon>Bacteria</taxon>
        <taxon>Bacillati</taxon>
        <taxon>Bacillota</taxon>
        <taxon>Bacilli</taxon>
        <taxon>Bacillales</taxon>
        <taxon>Bacillaceae</taxon>
        <taxon>Natronobacillus</taxon>
    </lineage>
</organism>
<dbReference type="CDD" id="cd00397">
    <property type="entry name" value="DNA_BRE_C"/>
    <property type="match status" value="1"/>
</dbReference>
<protein>
    <submittedName>
        <fullName evidence="8">Tyrosine-type recombinase/integrase</fullName>
    </submittedName>
</protein>
<dbReference type="InterPro" id="IPR004107">
    <property type="entry name" value="Integrase_SAM-like_N"/>
</dbReference>
<dbReference type="AlphaFoldDB" id="A0A9J6RG21"/>
<evidence type="ECO:0000313" key="8">
    <source>
        <dbReference type="EMBL" id="MCZ0704105.1"/>
    </source>
</evidence>
<evidence type="ECO:0000256" key="1">
    <source>
        <dbReference type="ARBA" id="ARBA00008857"/>
    </source>
</evidence>
<gene>
    <name evidence="8" type="ORF">OWO01_12890</name>
</gene>
<dbReference type="InterPro" id="IPR044068">
    <property type="entry name" value="CB"/>
</dbReference>